<keyword evidence="8 9" id="KW-0998">Cell outer membrane</keyword>
<dbReference type="Gene3D" id="2.170.130.10">
    <property type="entry name" value="TonB-dependent receptor, plug domain"/>
    <property type="match status" value="1"/>
</dbReference>
<dbReference type="InterPro" id="IPR000531">
    <property type="entry name" value="Beta-barrel_TonB"/>
</dbReference>
<keyword evidence="16" id="KW-1185">Reference proteome</keyword>
<keyword evidence="5 12" id="KW-0732">Signal</keyword>
<dbReference type="Pfam" id="PF00593">
    <property type="entry name" value="TonB_dep_Rec_b-barrel"/>
    <property type="match status" value="1"/>
</dbReference>
<evidence type="ECO:0000256" key="7">
    <source>
        <dbReference type="ARBA" id="ARBA00023136"/>
    </source>
</evidence>
<dbReference type="InterPro" id="IPR012910">
    <property type="entry name" value="Plug_dom"/>
</dbReference>
<evidence type="ECO:0000256" key="5">
    <source>
        <dbReference type="ARBA" id="ARBA00022729"/>
    </source>
</evidence>
<evidence type="ECO:0000256" key="8">
    <source>
        <dbReference type="ARBA" id="ARBA00023237"/>
    </source>
</evidence>
<dbReference type="KEGG" id="psym:J1N51_04740"/>
<dbReference type="InterPro" id="IPR010917">
    <property type="entry name" value="TonB_rcpt_CS"/>
</dbReference>
<dbReference type="PROSITE" id="PS52016">
    <property type="entry name" value="TONB_DEPENDENT_REC_3"/>
    <property type="match status" value="1"/>
</dbReference>
<evidence type="ECO:0000256" key="9">
    <source>
        <dbReference type="PROSITE-ProRule" id="PRU01360"/>
    </source>
</evidence>
<evidence type="ECO:0000256" key="4">
    <source>
        <dbReference type="ARBA" id="ARBA00022692"/>
    </source>
</evidence>
<feature type="domain" description="TonB-dependent receptor plug" evidence="14">
    <location>
        <begin position="54"/>
        <end position="165"/>
    </location>
</feature>
<dbReference type="InterPro" id="IPR039426">
    <property type="entry name" value="TonB-dep_rcpt-like"/>
</dbReference>
<evidence type="ECO:0000256" key="6">
    <source>
        <dbReference type="ARBA" id="ARBA00023077"/>
    </source>
</evidence>
<keyword evidence="15" id="KW-0675">Receptor</keyword>
<reference evidence="15" key="1">
    <citation type="submission" date="2021-03" db="EMBL/GenBank/DDBJ databases">
        <title>Description of Psychrosphaera ytuae sp. nov. isolated from deep sea sediment of South China Sea.</title>
        <authorList>
            <person name="Zhang J."/>
            <person name="Xu X.-D."/>
        </authorList>
    </citation>
    <scope>NUCLEOTIDE SEQUENCE</scope>
    <source>
        <strain evidence="15">MTZ26</strain>
    </source>
</reference>
<keyword evidence="4 9" id="KW-0812">Transmembrane</keyword>
<dbReference type="InterPro" id="IPR037066">
    <property type="entry name" value="Plug_dom_sf"/>
</dbReference>
<accession>A0A975DD80</accession>
<dbReference type="RefSeq" id="WP_208832827.1">
    <property type="nucleotide sequence ID" value="NZ_CP072110.1"/>
</dbReference>
<gene>
    <name evidence="15" type="ORF">J1N51_04740</name>
</gene>
<dbReference type="Proteomes" id="UP000682739">
    <property type="component" value="Chromosome"/>
</dbReference>
<sequence length="958" mass="102881">MFKNNKLANSVRLAIAFGAAATALPATSAFAAEEEAKEIEKIEVTGSRIKRTDIETATPVTITSAEDIKLSGYTKVEDILNSLPQIQASQTSFISNGASGTANINLRGMGTNRTLVLINGRRMGPGGLNSQNADINQIPAALVKRAEVMTGGGSSVYGADAVAGVVNFVMNDDFEGFEITAGASGYQHNNDNDYIQGLMDKRGFEYPTGNSGIDGKQFNLDLTMGGEFANGKGHAVVYATYRDIEELRQEARDYSSCALNSAGTACGGSGNAIIPNFYVGVPGLDDDGQPTIDWNGFSNYYTLTPESGFQASSGNVYNYAPVNHFMRPDKKYSLGAFIDYEINDHARPYMEISMMNDVTRAQIAESGTFFNEAYMIDYDSPLLSDAQRSFLTTELGLESGDEFATYIGKRNVEGGPRSSNLEHSSFRIVVGSEGEINDTWSYDASYQFASVTSSSVYINDFFAPRITTALSANGESCADTSGCVPYEVFTYQGVTPEQANTLTGVGIRKGYAKETIFNAFVSGEFDITVPTADMPVAAVFGVERRDQYFESISDEVFEKGLLLGQGGPTATLIGGYDVSEIFTEFSIPLVDGAAFAESLALEIGYRYSDYSTSGGESTYKAMVDWSVTDDIKFRAGYNRSVRAPNVEELFASQSLGLWGGVDPCAGDTPALSAAQCANTGVTADQYGNIAASPASQYNALYGGNPDLNPEIADTVTLGVVANLTDDINVTVDYFNIELDQAISSIDPELTVEQCGVTGDAAFCDNVTRNSAGSLWVGQQGFVQATDINLGGIHFEGVDLSANYSTDFQGGQLSANFIGTYMLTKEFDPGIAGTAYDCVDTINTQCFAQPEWRHNVKVSFQSDSIWAVTANWRYFGQVSYDGTSDTLLVEDGGIDAQSYFDIKGAFEINEYTAVLVGVNNVFDKEPPMVGGSLSSNANTVAGFYDTLGRYLHASVTFKF</sequence>
<comment type="similarity">
    <text evidence="9 11">Belongs to the TonB-dependent receptor family.</text>
</comment>
<dbReference type="GO" id="GO:0009279">
    <property type="term" value="C:cell outer membrane"/>
    <property type="evidence" value="ECO:0007669"/>
    <property type="project" value="UniProtKB-SubCell"/>
</dbReference>
<evidence type="ECO:0000256" key="11">
    <source>
        <dbReference type="RuleBase" id="RU003357"/>
    </source>
</evidence>
<evidence type="ECO:0000256" key="10">
    <source>
        <dbReference type="PROSITE-ProRule" id="PRU10144"/>
    </source>
</evidence>
<evidence type="ECO:0000256" key="2">
    <source>
        <dbReference type="ARBA" id="ARBA00022448"/>
    </source>
</evidence>
<dbReference type="Gene3D" id="2.40.170.20">
    <property type="entry name" value="TonB-dependent receptor, beta-barrel domain"/>
    <property type="match status" value="1"/>
</dbReference>
<dbReference type="PANTHER" id="PTHR47234:SF2">
    <property type="entry name" value="TONB-DEPENDENT RECEPTOR"/>
    <property type="match status" value="1"/>
</dbReference>
<dbReference type="PROSITE" id="PS01156">
    <property type="entry name" value="TONB_DEPENDENT_REC_2"/>
    <property type="match status" value="1"/>
</dbReference>
<dbReference type="EMBL" id="CP072110">
    <property type="protein sequence ID" value="QTH64773.1"/>
    <property type="molecule type" value="Genomic_DNA"/>
</dbReference>
<dbReference type="AlphaFoldDB" id="A0A975DD80"/>
<feature type="signal peptide" evidence="12">
    <location>
        <begin position="1"/>
        <end position="31"/>
    </location>
</feature>
<comment type="subcellular location">
    <subcellularLocation>
        <location evidence="1 9">Cell outer membrane</location>
        <topology evidence="1 9">Multi-pass membrane protein</topology>
    </subcellularLocation>
</comment>
<keyword evidence="2 9" id="KW-0813">Transport</keyword>
<evidence type="ECO:0000256" key="12">
    <source>
        <dbReference type="SAM" id="SignalP"/>
    </source>
</evidence>
<dbReference type="Pfam" id="PF07715">
    <property type="entry name" value="Plug"/>
    <property type="match status" value="1"/>
</dbReference>
<dbReference type="InterPro" id="IPR036942">
    <property type="entry name" value="Beta-barrel_TonB_sf"/>
</dbReference>
<evidence type="ECO:0000256" key="1">
    <source>
        <dbReference type="ARBA" id="ARBA00004571"/>
    </source>
</evidence>
<keyword evidence="3 9" id="KW-1134">Transmembrane beta strand</keyword>
<keyword evidence="7 9" id="KW-0472">Membrane</keyword>
<keyword evidence="6 11" id="KW-0798">TonB box</keyword>
<feature type="chain" id="PRO_5037031420" evidence="12">
    <location>
        <begin position="32"/>
        <end position="958"/>
    </location>
</feature>
<evidence type="ECO:0000313" key="16">
    <source>
        <dbReference type="Proteomes" id="UP000682739"/>
    </source>
</evidence>
<dbReference type="SUPFAM" id="SSF56935">
    <property type="entry name" value="Porins"/>
    <property type="match status" value="1"/>
</dbReference>
<evidence type="ECO:0000259" key="14">
    <source>
        <dbReference type="Pfam" id="PF07715"/>
    </source>
</evidence>
<evidence type="ECO:0000256" key="3">
    <source>
        <dbReference type="ARBA" id="ARBA00022452"/>
    </source>
</evidence>
<proteinExistence type="inferred from homology"/>
<name>A0A975DD80_9GAMM</name>
<feature type="domain" description="TonB-dependent receptor-like beta-barrel" evidence="13">
    <location>
        <begin position="404"/>
        <end position="920"/>
    </location>
</feature>
<feature type="short sequence motif" description="TonB C-terminal box" evidence="10">
    <location>
        <begin position="941"/>
        <end position="958"/>
    </location>
</feature>
<protein>
    <submittedName>
        <fullName evidence="15">TonB-dependent receptor</fullName>
    </submittedName>
</protein>
<organism evidence="15 16">
    <name type="scientific">Psychrosphaera ytuae</name>
    <dbReference type="NCBI Taxonomy" id="2820710"/>
    <lineage>
        <taxon>Bacteria</taxon>
        <taxon>Pseudomonadati</taxon>
        <taxon>Pseudomonadota</taxon>
        <taxon>Gammaproteobacteria</taxon>
        <taxon>Alteromonadales</taxon>
        <taxon>Pseudoalteromonadaceae</taxon>
        <taxon>Psychrosphaera</taxon>
    </lineage>
</organism>
<dbReference type="PANTHER" id="PTHR47234">
    <property type="match status" value="1"/>
</dbReference>
<evidence type="ECO:0000259" key="13">
    <source>
        <dbReference type="Pfam" id="PF00593"/>
    </source>
</evidence>
<evidence type="ECO:0000313" key="15">
    <source>
        <dbReference type="EMBL" id="QTH64773.1"/>
    </source>
</evidence>